<reference evidence="2 4" key="1">
    <citation type="journal article" date="2009" name="PLoS Biol.">
        <title>Lineage-specific biology revealed by a finished genome assembly of the mouse.</title>
        <authorList>
            <consortium name="Mouse Genome Sequencing Consortium"/>
            <person name="Church D.M."/>
            <person name="Goodstadt L."/>
            <person name="Hillier L.W."/>
            <person name="Zody M.C."/>
            <person name="Goldstein S."/>
            <person name="She X."/>
            <person name="Bult C.J."/>
            <person name="Agarwala R."/>
            <person name="Cherry J.L."/>
            <person name="DiCuccio M."/>
            <person name="Hlavina W."/>
            <person name="Kapustin Y."/>
            <person name="Meric P."/>
            <person name="Maglott D."/>
            <person name="Birtle Z."/>
            <person name="Marques A.C."/>
            <person name="Graves T."/>
            <person name="Zhou S."/>
            <person name="Teague B."/>
            <person name="Potamousis K."/>
            <person name="Churas C."/>
            <person name="Place M."/>
            <person name="Herschleb J."/>
            <person name="Runnheim R."/>
            <person name="Forrest D."/>
            <person name="Amos-Landgraf J."/>
            <person name="Schwartz D.C."/>
            <person name="Cheng Z."/>
            <person name="Lindblad-Toh K."/>
            <person name="Eichler E.E."/>
            <person name="Ponting C.P."/>
        </authorList>
    </citation>
    <scope>NUCLEOTIDE SEQUENCE [LARGE SCALE GENOMIC DNA]</scope>
    <source>
        <strain evidence="2 4">C57BL/6J</strain>
    </source>
</reference>
<dbReference type="Proteomes" id="UP000000589">
    <property type="component" value="Chromosome 7"/>
</dbReference>
<sequence>MLGSDKFSCFSDQHRARSPSPTDRKDKKNHTNKLRELALLIPVTMKTRDKKYTKGQV</sequence>
<dbReference type="AlphaFoldDB" id="D6RG70"/>
<dbReference type="HOGENOM" id="CLU_2995975_0_0_1"/>
<dbReference type="SMR" id="D6RG70"/>
<evidence type="ECO:0000256" key="1">
    <source>
        <dbReference type="SAM" id="MobiDB-lite"/>
    </source>
</evidence>
<evidence type="ECO:0000313" key="3">
    <source>
        <dbReference type="MGI" id="MGI:3647482"/>
    </source>
</evidence>
<name>D6RG70_MOUSE</name>
<dbReference type="MGI" id="MGI:3647482">
    <property type="gene designation" value="Meiosin"/>
</dbReference>
<keyword evidence="4" id="KW-1185">Reference proteome</keyword>
<reference evidence="2 4" key="2">
    <citation type="journal article" date="2011" name="PLoS Biol.">
        <title>Modernizing reference genome assemblies.</title>
        <authorList>
            <person name="Church D.M."/>
            <person name="Schneider V.A."/>
            <person name="Graves T."/>
            <person name="Auger K."/>
            <person name="Cunningham F."/>
            <person name="Bouk N."/>
            <person name="Chen H.C."/>
            <person name="Agarwala R."/>
            <person name="McLaren W.M."/>
            <person name="Ritchie G.R."/>
            <person name="Albracht D."/>
            <person name="Kremitzki M."/>
            <person name="Rock S."/>
            <person name="Kotkiewicz H."/>
            <person name="Kremitzki C."/>
            <person name="Wollam A."/>
            <person name="Trani L."/>
            <person name="Fulton L."/>
            <person name="Fulton R."/>
            <person name="Matthews L."/>
            <person name="Whitehead S."/>
            <person name="Chow W."/>
            <person name="Torrance J."/>
            <person name="Dunn M."/>
            <person name="Harden G."/>
            <person name="Threadgold G."/>
            <person name="Wood J."/>
            <person name="Collins J."/>
            <person name="Heath P."/>
            <person name="Griffiths G."/>
            <person name="Pelan S."/>
            <person name="Grafham D."/>
            <person name="Eichler E.E."/>
            <person name="Weinstock G."/>
            <person name="Mardis E.R."/>
            <person name="Wilson R.K."/>
            <person name="Howe K."/>
            <person name="Flicek P."/>
            <person name="Hubbard T."/>
        </authorList>
    </citation>
    <scope>NUCLEOTIDE SEQUENCE [LARGE SCALE GENOMIC DNA]</scope>
    <source>
        <strain evidence="2 4">C57BL/6J</strain>
    </source>
</reference>
<dbReference type="GeneTree" id="ENSGT00570000080851"/>
<feature type="region of interest" description="Disordered" evidence="1">
    <location>
        <begin position="1"/>
        <end position="31"/>
    </location>
</feature>
<accession>D6RG70</accession>
<dbReference type="Ensembl" id="ENSMUST00000127433.7">
    <property type="protein sequence ID" value="ENSMUSP00000115597.2"/>
    <property type="gene ID" value="ENSMUSG00000085601.8"/>
</dbReference>
<reference evidence="2" key="3">
    <citation type="submission" date="2025-08" db="UniProtKB">
        <authorList>
            <consortium name="Ensembl"/>
        </authorList>
    </citation>
    <scope>IDENTIFICATION</scope>
    <source>
        <strain evidence="2">C57BL/6J</strain>
    </source>
</reference>
<dbReference type="Antibodypedia" id="65055">
    <property type="antibodies" value="12 antibodies from 4 providers"/>
</dbReference>
<protein>
    <submittedName>
        <fullName evidence="2">Meiosis initiator</fullName>
    </submittedName>
</protein>
<dbReference type="Bgee" id="ENSMUSG00000085601">
    <property type="expression patterns" value="Expressed in mesodermal cell in embryo and 38 other cell types or tissues"/>
</dbReference>
<dbReference type="VEuPathDB" id="HostDB:ENSMUSG00000085601"/>
<proteinExistence type="predicted"/>
<gene>
    <name evidence="2 3" type="primary">Meiosin</name>
    <name evidence="3" type="synonym">Bhmg1</name>
    <name evidence="3" type="synonym">Gm4969</name>
</gene>
<evidence type="ECO:0000313" key="4">
    <source>
        <dbReference type="Proteomes" id="UP000000589"/>
    </source>
</evidence>
<dbReference type="AGR" id="MGI:3647482"/>
<reference evidence="2" key="4">
    <citation type="submission" date="2025-09" db="UniProtKB">
        <authorList>
            <consortium name="Ensembl"/>
        </authorList>
    </citation>
    <scope>IDENTIFICATION</scope>
    <source>
        <strain evidence="2">C57BL/6J</strain>
    </source>
</reference>
<evidence type="ECO:0000313" key="2">
    <source>
        <dbReference type="Ensembl" id="ENSMUSP00000115597.2"/>
    </source>
</evidence>
<organism evidence="2 4">
    <name type="scientific">Mus musculus</name>
    <name type="common">Mouse</name>
    <dbReference type="NCBI Taxonomy" id="10090"/>
    <lineage>
        <taxon>Eukaryota</taxon>
        <taxon>Metazoa</taxon>
        <taxon>Chordata</taxon>
        <taxon>Craniata</taxon>
        <taxon>Vertebrata</taxon>
        <taxon>Euteleostomi</taxon>
        <taxon>Mammalia</taxon>
        <taxon>Eutheria</taxon>
        <taxon>Euarchontoglires</taxon>
        <taxon>Glires</taxon>
        <taxon>Rodentia</taxon>
        <taxon>Myomorpha</taxon>
        <taxon>Muroidea</taxon>
        <taxon>Muridae</taxon>
        <taxon>Murinae</taxon>
        <taxon>Mus</taxon>
        <taxon>Mus</taxon>
    </lineage>
</organism>